<sequence length="344" mass="38848">MQNPDTTPLSMDVLNVSQANFIIIKKQSLGLIFDCGSNIHSTDTNDNTELLPKIKDEITNKLNGLERVTIVISHDHQDHHNLLEPLSKLILNLNIQLTTIKAWEVLSEEIGNHLNDVLGAGVKVEPLIPSEDDGANLHDKCLVLKISYCNKNILLAADASRKLLLSLQNRIQDVDVVVFPHHGSNQDNVLELFKRMMVNRMTKRPLLGIISSNAMDTAKIQKFYALSNVLTRTFYDALETMRIPIALMGPSLFCDYHEVVFFDNRRHFPILTPSIYVHNQRPAIVPVFCTGDLGDYESYRITIDADGSITMCIQKTEKIYIITELNVPIYQVPKTPGKKHYSAF</sequence>
<dbReference type="EMBL" id="DS113876">
    <property type="protein sequence ID" value="EAX94095.1"/>
    <property type="molecule type" value="Genomic_DNA"/>
</dbReference>
<dbReference type="Gene3D" id="3.60.15.10">
    <property type="entry name" value="Ribonuclease Z/Hydroxyacylglutathione hydrolase-like"/>
    <property type="match status" value="1"/>
</dbReference>
<dbReference type="SUPFAM" id="SSF56281">
    <property type="entry name" value="Metallo-hydrolase/oxidoreductase"/>
    <property type="match status" value="1"/>
</dbReference>
<dbReference type="InParanoid" id="A2FLW2"/>
<dbReference type="VEuPathDB" id="TrichDB:TVAG_336580"/>
<dbReference type="VEuPathDB" id="TrichDB:TVAGG3_0811190"/>
<evidence type="ECO:0008006" key="3">
    <source>
        <dbReference type="Google" id="ProtNLM"/>
    </source>
</evidence>
<dbReference type="Proteomes" id="UP000001542">
    <property type="component" value="Unassembled WGS sequence"/>
</dbReference>
<reference evidence="1" key="1">
    <citation type="submission" date="2006-10" db="EMBL/GenBank/DDBJ databases">
        <authorList>
            <person name="Amadeo P."/>
            <person name="Zhao Q."/>
            <person name="Wortman J."/>
            <person name="Fraser-Liggett C."/>
            <person name="Carlton J."/>
        </authorList>
    </citation>
    <scope>NUCLEOTIDE SEQUENCE</scope>
    <source>
        <strain evidence="1">G3</strain>
    </source>
</reference>
<organism evidence="1 2">
    <name type="scientific">Trichomonas vaginalis (strain ATCC PRA-98 / G3)</name>
    <dbReference type="NCBI Taxonomy" id="412133"/>
    <lineage>
        <taxon>Eukaryota</taxon>
        <taxon>Metamonada</taxon>
        <taxon>Parabasalia</taxon>
        <taxon>Trichomonadida</taxon>
        <taxon>Trichomonadidae</taxon>
        <taxon>Trichomonas</taxon>
    </lineage>
</organism>
<keyword evidence="2" id="KW-1185">Reference proteome</keyword>
<protein>
    <recommendedName>
        <fullName evidence="3">Metallo-beta-lactamase domain-containing protein</fullName>
    </recommendedName>
</protein>
<dbReference type="AlphaFoldDB" id="A2FLW2"/>
<evidence type="ECO:0000313" key="2">
    <source>
        <dbReference type="Proteomes" id="UP000001542"/>
    </source>
</evidence>
<accession>A2FLW2</accession>
<gene>
    <name evidence="1" type="ORF">TVAG_336580</name>
</gene>
<evidence type="ECO:0000313" key="1">
    <source>
        <dbReference type="EMBL" id="EAX94095.1"/>
    </source>
</evidence>
<proteinExistence type="predicted"/>
<name>A2FLW2_TRIV3</name>
<reference evidence="1" key="2">
    <citation type="journal article" date="2007" name="Science">
        <title>Draft genome sequence of the sexually transmitted pathogen Trichomonas vaginalis.</title>
        <authorList>
            <person name="Carlton J.M."/>
            <person name="Hirt R.P."/>
            <person name="Silva J.C."/>
            <person name="Delcher A.L."/>
            <person name="Schatz M."/>
            <person name="Zhao Q."/>
            <person name="Wortman J.R."/>
            <person name="Bidwell S.L."/>
            <person name="Alsmark U.C.M."/>
            <person name="Besteiro S."/>
            <person name="Sicheritz-Ponten T."/>
            <person name="Noel C.J."/>
            <person name="Dacks J.B."/>
            <person name="Foster P.G."/>
            <person name="Simillion C."/>
            <person name="Van de Peer Y."/>
            <person name="Miranda-Saavedra D."/>
            <person name="Barton G.J."/>
            <person name="Westrop G.D."/>
            <person name="Mueller S."/>
            <person name="Dessi D."/>
            <person name="Fiori P.L."/>
            <person name="Ren Q."/>
            <person name="Paulsen I."/>
            <person name="Zhang H."/>
            <person name="Bastida-Corcuera F.D."/>
            <person name="Simoes-Barbosa A."/>
            <person name="Brown M.T."/>
            <person name="Hayes R.D."/>
            <person name="Mukherjee M."/>
            <person name="Okumura C.Y."/>
            <person name="Schneider R."/>
            <person name="Smith A.J."/>
            <person name="Vanacova S."/>
            <person name="Villalvazo M."/>
            <person name="Haas B.J."/>
            <person name="Pertea M."/>
            <person name="Feldblyum T.V."/>
            <person name="Utterback T.R."/>
            <person name="Shu C.L."/>
            <person name="Osoegawa K."/>
            <person name="de Jong P.J."/>
            <person name="Hrdy I."/>
            <person name="Horvathova L."/>
            <person name="Zubacova Z."/>
            <person name="Dolezal P."/>
            <person name="Malik S.B."/>
            <person name="Logsdon J.M. Jr."/>
            <person name="Henze K."/>
            <person name="Gupta A."/>
            <person name="Wang C.C."/>
            <person name="Dunne R.L."/>
            <person name="Upcroft J.A."/>
            <person name="Upcroft P."/>
            <person name="White O."/>
            <person name="Salzberg S.L."/>
            <person name="Tang P."/>
            <person name="Chiu C.-H."/>
            <person name="Lee Y.-S."/>
            <person name="Embley T.M."/>
            <person name="Coombs G.H."/>
            <person name="Mottram J.C."/>
            <person name="Tachezy J."/>
            <person name="Fraser-Liggett C.M."/>
            <person name="Johnson P.J."/>
        </authorList>
    </citation>
    <scope>NUCLEOTIDE SEQUENCE [LARGE SCALE GENOMIC DNA]</scope>
    <source>
        <strain evidence="1">G3</strain>
    </source>
</reference>
<dbReference type="InterPro" id="IPR036866">
    <property type="entry name" value="RibonucZ/Hydroxyglut_hydro"/>
</dbReference>